<dbReference type="Proteomes" id="UP000176996">
    <property type="component" value="Unassembled WGS sequence"/>
</dbReference>
<accession>A0A1F6BWT7</accession>
<reference evidence="1 2" key="1">
    <citation type="journal article" date="2016" name="Nat. Commun.">
        <title>Thousands of microbial genomes shed light on interconnected biogeochemical processes in an aquifer system.</title>
        <authorList>
            <person name="Anantharaman K."/>
            <person name="Brown C.T."/>
            <person name="Hug L.A."/>
            <person name="Sharon I."/>
            <person name="Castelle C.J."/>
            <person name="Probst A.J."/>
            <person name="Thomas B.C."/>
            <person name="Singh A."/>
            <person name="Wilkins M.J."/>
            <person name="Karaoz U."/>
            <person name="Brodie E.L."/>
            <person name="Williams K.H."/>
            <person name="Hubbard S.S."/>
            <person name="Banfield J.F."/>
        </authorList>
    </citation>
    <scope>NUCLEOTIDE SEQUENCE [LARGE SCALE GENOMIC DNA]</scope>
</reference>
<evidence type="ECO:0000313" key="2">
    <source>
        <dbReference type="Proteomes" id="UP000176996"/>
    </source>
</evidence>
<dbReference type="EMBL" id="MFKK01000013">
    <property type="protein sequence ID" value="OGG41288.1"/>
    <property type="molecule type" value="Genomic_DNA"/>
</dbReference>
<sequence length="226" mass="25412">MPPQERLPSSPEAAHESPAFQQLKTLFGRNDLAVGRDVGVRHGSPAEAKKMRDTILAARNSILSSGEDGPYGALYKIFSRFFHQEERDGDTYNTYTYKEDAVNAISRWGELAREERVTGHYKYSLSDLRLMIEGILDTIVGRKGSALHMVDTFPTHETHIRNTAESYQTIDRIEGWDTVAPFLIECVDRLSRMDMERDDPSETALLLTAVSLHAKDALDALRPSNS</sequence>
<protein>
    <submittedName>
        <fullName evidence="1">Uncharacterized protein</fullName>
    </submittedName>
</protein>
<organism evidence="1 2">
    <name type="scientific">Candidatus Jorgensenbacteria bacterium RIFCSPLOWO2_01_FULL_45_25b</name>
    <dbReference type="NCBI Taxonomy" id="1798471"/>
    <lineage>
        <taxon>Bacteria</taxon>
        <taxon>Candidatus Joergenseniibacteriota</taxon>
    </lineage>
</organism>
<name>A0A1F6BWT7_9BACT</name>
<evidence type="ECO:0000313" key="1">
    <source>
        <dbReference type="EMBL" id="OGG41288.1"/>
    </source>
</evidence>
<comment type="caution">
    <text evidence="1">The sequence shown here is derived from an EMBL/GenBank/DDBJ whole genome shotgun (WGS) entry which is preliminary data.</text>
</comment>
<proteinExistence type="predicted"/>
<dbReference type="STRING" id="1798471.A3A21_03990"/>
<gene>
    <name evidence="1" type="ORF">A3A21_03990</name>
</gene>
<dbReference type="AlphaFoldDB" id="A0A1F6BWT7"/>